<proteinExistence type="evidence at transcript level"/>
<dbReference type="AlphaFoldDB" id="Q5C4E5"/>
<evidence type="ECO:0000313" key="1">
    <source>
        <dbReference type="EMBL" id="AAX25480.1"/>
    </source>
</evidence>
<sequence>MSASLRNGGDSEERFGDLFTKCWLSSEFFVGLDLSSSISEQAIQ</sequence>
<reference evidence="1" key="1">
    <citation type="submission" date="2005-03" db="EMBL/GenBank/DDBJ databases">
        <authorList>
            <person name="Han Z."/>
        </authorList>
    </citation>
    <scope>NUCLEOTIDE SEQUENCE</scope>
</reference>
<organism evidence="1">
    <name type="scientific">Schistosoma japonicum</name>
    <name type="common">Blood fluke</name>
    <dbReference type="NCBI Taxonomy" id="6182"/>
    <lineage>
        <taxon>Eukaryota</taxon>
        <taxon>Metazoa</taxon>
        <taxon>Spiralia</taxon>
        <taxon>Lophotrochozoa</taxon>
        <taxon>Platyhelminthes</taxon>
        <taxon>Trematoda</taxon>
        <taxon>Digenea</taxon>
        <taxon>Strigeidida</taxon>
        <taxon>Schistosomatoidea</taxon>
        <taxon>Schistosomatidae</taxon>
        <taxon>Schistosoma</taxon>
    </lineage>
</organism>
<accession>Q5C4E5</accession>
<dbReference type="EMBL" id="AY809591">
    <property type="protein sequence ID" value="AAX25480.1"/>
    <property type="molecule type" value="mRNA"/>
</dbReference>
<reference evidence="1" key="2">
    <citation type="journal article" date="2006" name="PLoS Pathog.">
        <title>New perspectives on host-parasite interplay by comparative transcriptomic and proteomic analyses of Schistosoma japonicum.</title>
        <authorList>
            <person name="Liu F."/>
            <person name="Lu J."/>
            <person name="Hu W."/>
            <person name="Wang S.Y."/>
            <person name="Cui S.J."/>
            <person name="Chi M."/>
            <person name="Yan Q."/>
            <person name="Wang X.R."/>
            <person name="Song H.D."/>
            <person name="Xu X.N."/>
            <person name="Wang J.J."/>
            <person name="Zhang X.L."/>
            <person name="Zhang X."/>
            <person name="Wang Z.Q."/>
            <person name="Xue C.L."/>
            <person name="Brindley P.J."/>
            <person name="McManus D.P."/>
            <person name="Yang P.Y."/>
            <person name="Feng Z."/>
            <person name="Chen Z."/>
            <person name="Han Z.G."/>
        </authorList>
    </citation>
    <scope>NUCLEOTIDE SEQUENCE</scope>
</reference>
<name>Q5C4E5_SCHJA</name>
<protein>
    <submittedName>
        <fullName evidence="1">Uncharacterized protein</fullName>
    </submittedName>
</protein>